<dbReference type="AlphaFoldDB" id="A0A0P9RIS8"/>
<comment type="caution">
    <text evidence="2">The sequence shown here is derived from an EMBL/GenBank/DDBJ whole genome shotgun (WGS) entry which is preliminary data.</text>
</comment>
<organism evidence="2 4">
    <name type="scientific">Pseudomonas congelans</name>
    <dbReference type="NCBI Taxonomy" id="200452"/>
    <lineage>
        <taxon>Bacteria</taxon>
        <taxon>Pseudomonadati</taxon>
        <taxon>Pseudomonadota</taxon>
        <taxon>Gammaproteobacteria</taxon>
        <taxon>Pseudomonadales</taxon>
        <taxon>Pseudomonadaceae</taxon>
        <taxon>Pseudomonas</taxon>
    </lineage>
</organism>
<keyword evidence="5" id="KW-1185">Reference proteome</keyword>
<dbReference type="GeneID" id="65077812"/>
<evidence type="ECO:0000313" key="4">
    <source>
        <dbReference type="Proteomes" id="UP000050411"/>
    </source>
</evidence>
<dbReference type="PATRIC" id="fig|200452.3.peg.1805"/>
<evidence type="ECO:0000313" key="5">
    <source>
        <dbReference type="Proteomes" id="UP000183042"/>
    </source>
</evidence>
<reference evidence="2 4" key="1">
    <citation type="submission" date="2015-09" db="EMBL/GenBank/DDBJ databases">
        <title>Genome announcement of multiple Pseudomonas syringae strains.</title>
        <authorList>
            <person name="Thakur S."/>
            <person name="Wang P.W."/>
            <person name="Gong Y."/>
            <person name="Weir B.S."/>
            <person name="Guttman D.S."/>
        </authorList>
    </citation>
    <scope>NUCLEOTIDE SEQUENCE [LARGE SCALE GENOMIC DNA]</scope>
    <source>
        <strain evidence="2 4">ICMP19117</strain>
    </source>
</reference>
<evidence type="ECO:0000256" key="1">
    <source>
        <dbReference type="SAM" id="MobiDB-lite"/>
    </source>
</evidence>
<feature type="compositionally biased region" description="Basic and acidic residues" evidence="1">
    <location>
        <begin position="1"/>
        <end position="16"/>
    </location>
</feature>
<proteinExistence type="predicted"/>
<dbReference type="EMBL" id="LJQB01000061">
    <property type="protein sequence ID" value="KPW84059.1"/>
    <property type="molecule type" value="Genomic_DNA"/>
</dbReference>
<gene>
    <name evidence="2" type="ORF">ALO92_101033</name>
    <name evidence="3" type="ORF">SAMN05216596_11082</name>
</gene>
<sequence>MTDEQGKVVSMKERLKARQTAARRKQQLSDRRLEDAHAMALMFMRTQGDHVATIKAALKVADRYVIALRECVHVLGGSSLEVTATFPEGKMAIDKLSQ</sequence>
<reference evidence="3 5" key="2">
    <citation type="submission" date="2016-10" db="EMBL/GenBank/DDBJ databases">
        <authorList>
            <person name="Varghese N."/>
            <person name="Submissions S."/>
        </authorList>
    </citation>
    <scope>NUCLEOTIDE SEQUENCE [LARGE SCALE GENOMIC DNA]</scope>
    <source>
        <strain evidence="3 5">DSM 14939</strain>
    </source>
</reference>
<evidence type="ECO:0000313" key="2">
    <source>
        <dbReference type="EMBL" id="KPW84059.1"/>
    </source>
</evidence>
<dbReference type="RefSeq" id="WP_003342323.1">
    <property type="nucleotide sequence ID" value="NZ_FNJH01000010.1"/>
</dbReference>
<feature type="region of interest" description="Disordered" evidence="1">
    <location>
        <begin position="1"/>
        <end position="31"/>
    </location>
</feature>
<feature type="compositionally biased region" description="Basic residues" evidence="1">
    <location>
        <begin position="17"/>
        <end position="26"/>
    </location>
</feature>
<evidence type="ECO:0000313" key="3">
    <source>
        <dbReference type="EMBL" id="SDP82216.1"/>
    </source>
</evidence>
<dbReference type="EMBL" id="FNJH01000010">
    <property type="protein sequence ID" value="SDP82216.1"/>
    <property type="molecule type" value="Genomic_DNA"/>
</dbReference>
<protein>
    <submittedName>
        <fullName evidence="2">Uncharacterized protein</fullName>
    </submittedName>
</protein>
<dbReference type="Proteomes" id="UP000183042">
    <property type="component" value="Unassembled WGS sequence"/>
</dbReference>
<name>A0A0P9RIS8_9PSED</name>
<accession>A0A0P9RIS8</accession>
<dbReference type="Proteomes" id="UP000050411">
    <property type="component" value="Unassembled WGS sequence"/>
</dbReference>